<name>A0A6P8DRQ2_PUNGR</name>
<evidence type="ECO:0000313" key="3">
    <source>
        <dbReference type="Proteomes" id="UP000515151"/>
    </source>
</evidence>
<proteinExistence type="predicted"/>
<organism evidence="3 4">
    <name type="scientific">Punica granatum</name>
    <name type="common">Pomegranate</name>
    <dbReference type="NCBI Taxonomy" id="22663"/>
    <lineage>
        <taxon>Eukaryota</taxon>
        <taxon>Viridiplantae</taxon>
        <taxon>Streptophyta</taxon>
        <taxon>Embryophyta</taxon>
        <taxon>Tracheophyta</taxon>
        <taxon>Spermatophyta</taxon>
        <taxon>Magnoliopsida</taxon>
        <taxon>eudicotyledons</taxon>
        <taxon>Gunneridae</taxon>
        <taxon>Pentapetalae</taxon>
        <taxon>rosids</taxon>
        <taxon>malvids</taxon>
        <taxon>Myrtales</taxon>
        <taxon>Lythraceae</taxon>
        <taxon>Punica</taxon>
    </lineage>
</organism>
<dbReference type="InterPro" id="IPR042226">
    <property type="entry name" value="eFR1_2_sf"/>
</dbReference>
<evidence type="ECO:0000259" key="2">
    <source>
        <dbReference type="Pfam" id="PF03464"/>
    </source>
</evidence>
<gene>
    <name evidence="4" type="primary">LOC116210348</name>
</gene>
<accession>A0A6P8DRQ2</accession>
<protein>
    <submittedName>
        <fullName evidence="4">Eukaryotic peptide chain release factor subunit 1-2-like</fullName>
    </submittedName>
</protein>
<sequence>MSSLTWSMDLPKEEHRRGGDPELALQFARRPQLEKRYEYFLRMAKLASKFFINPSTGQPNVSGLIMAEAAGFKTELSQLKRFDDRLRTKILNAVDVPHGGEDGFNRFLPADIWLEPIWSFR</sequence>
<dbReference type="OrthoDB" id="10254527at2759"/>
<dbReference type="Gene3D" id="3.30.420.60">
    <property type="entry name" value="eRF1 domain 2"/>
    <property type="match status" value="1"/>
</dbReference>
<reference evidence="4" key="2">
    <citation type="submission" date="2025-08" db="UniProtKB">
        <authorList>
            <consortium name="RefSeq"/>
        </authorList>
    </citation>
    <scope>IDENTIFICATION</scope>
    <source>
        <tissue evidence="4">Leaf</tissue>
    </source>
</reference>
<feature type="domain" description="eRF1" evidence="2">
    <location>
        <begin position="8"/>
        <end position="108"/>
    </location>
</feature>
<dbReference type="RefSeq" id="XP_031400077.1">
    <property type="nucleotide sequence ID" value="XM_031544217.1"/>
</dbReference>
<dbReference type="SUPFAM" id="SSF53137">
    <property type="entry name" value="Translational machinery components"/>
    <property type="match status" value="1"/>
</dbReference>
<feature type="compositionally biased region" description="Basic and acidic residues" evidence="1">
    <location>
        <begin position="10"/>
        <end position="20"/>
    </location>
</feature>
<dbReference type="PANTHER" id="PTHR10113">
    <property type="entry name" value="PEPTIDE CHAIN RELEASE FACTOR SUBUNIT 1"/>
    <property type="match status" value="1"/>
</dbReference>
<reference evidence="3" key="1">
    <citation type="journal article" date="2020" name="Plant Biotechnol. J.">
        <title>The pomegranate (Punica granatum L.) draft genome dissects genetic divergence between soft- and hard-seeded cultivars.</title>
        <authorList>
            <person name="Luo X."/>
            <person name="Li H."/>
            <person name="Wu Z."/>
            <person name="Yao W."/>
            <person name="Zhao P."/>
            <person name="Cao D."/>
            <person name="Yu H."/>
            <person name="Li K."/>
            <person name="Poudel K."/>
            <person name="Zhao D."/>
            <person name="Zhang F."/>
            <person name="Xia X."/>
            <person name="Chen L."/>
            <person name="Wang Q."/>
            <person name="Jing D."/>
            <person name="Cao S."/>
        </authorList>
    </citation>
    <scope>NUCLEOTIDE SEQUENCE [LARGE SCALE GENOMIC DNA]</scope>
    <source>
        <strain evidence="3">cv. Tunisia</strain>
    </source>
</reference>
<keyword evidence="3" id="KW-1185">Reference proteome</keyword>
<dbReference type="AlphaFoldDB" id="A0A6P8DRQ2"/>
<evidence type="ECO:0000256" key="1">
    <source>
        <dbReference type="SAM" id="MobiDB-lite"/>
    </source>
</evidence>
<dbReference type="InterPro" id="IPR004403">
    <property type="entry name" value="Peptide_chain-rel_eRF1/aRF1"/>
</dbReference>
<dbReference type="GO" id="GO:0003747">
    <property type="term" value="F:translation release factor activity"/>
    <property type="evidence" value="ECO:0007669"/>
    <property type="project" value="InterPro"/>
</dbReference>
<dbReference type="Proteomes" id="UP000515151">
    <property type="component" value="Chromosome 6"/>
</dbReference>
<dbReference type="Pfam" id="PF03464">
    <property type="entry name" value="eRF1_2"/>
    <property type="match status" value="1"/>
</dbReference>
<evidence type="ECO:0000313" key="4">
    <source>
        <dbReference type="RefSeq" id="XP_031400077.1"/>
    </source>
</evidence>
<dbReference type="GeneID" id="116210348"/>
<dbReference type="InterPro" id="IPR005141">
    <property type="entry name" value="eRF1_2"/>
</dbReference>
<feature type="region of interest" description="Disordered" evidence="1">
    <location>
        <begin position="1"/>
        <end position="21"/>
    </location>
</feature>